<feature type="region of interest" description="Disordered" evidence="1">
    <location>
        <begin position="24"/>
        <end position="46"/>
    </location>
</feature>
<dbReference type="Proteomes" id="UP001311799">
    <property type="component" value="Unassembled WGS sequence"/>
</dbReference>
<evidence type="ECO:0000313" key="3">
    <source>
        <dbReference type="Proteomes" id="UP001311799"/>
    </source>
</evidence>
<keyword evidence="3" id="KW-1185">Reference proteome</keyword>
<gene>
    <name evidence="2" type="ORF">RS030_111962</name>
</gene>
<protein>
    <submittedName>
        <fullName evidence="2">Uncharacterized protein</fullName>
    </submittedName>
</protein>
<organism evidence="2 3">
    <name type="scientific">Cryptosporidium xiaoi</name>
    <dbReference type="NCBI Taxonomy" id="659607"/>
    <lineage>
        <taxon>Eukaryota</taxon>
        <taxon>Sar</taxon>
        <taxon>Alveolata</taxon>
        <taxon>Apicomplexa</taxon>
        <taxon>Conoidasida</taxon>
        <taxon>Coccidia</taxon>
        <taxon>Eucoccidiorida</taxon>
        <taxon>Eimeriorina</taxon>
        <taxon>Cryptosporidiidae</taxon>
        <taxon>Cryptosporidium</taxon>
    </lineage>
</organism>
<evidence type="ECO:0000256" key="1">
    <source>
        <dbReference type="SAM" id="MobiDB-lite"/>
    </source>
</evidence>
<comment type="caution">
    <text evidence="2">The sequence shown here is derived from an EMBL/GenBank/DDBJ whole genome shotgun (WGS) entry which is preliminary data.</text>
</comment>
<evidence type="ECO:0000313" key="2">
    <source>
        <dbReference type="EMBL" id="KAK6591008.1"/>
    </source>
</evidence>
<sequence>MTSNNYNMALRQYNSSNMYTNVRYNNHNNNNSNFNQDNRNKHGNSSNYRIYRNEIFSEFSNIHKNRKMPFKSALNMGENMSNSYLESNFIPEYPITYYSNQELINQCVHSLAEPRQLYSYSSPVGDLEKTIENYEIHECGWNNCNSFTPTNFGSFETLFDKRESPLCCSIESQKGACSSFERINNGIYLQNGKKNTNYFNYANQKSDRSSNLNLDYCEIFCLDELPNIDFEQYTIPVNYFERLPNPSSIGHIK</sequence>
<dbReference type="EMBL" id="JAWDEY010000002">
    <property type="protein sequence ID" value="KAK6591008.1"/>
    <property type="molecule type" value="Genomic_DNA"/>
</dbReference>
<feature type="compositionally biased region" description="Low complexity" evidence="1">
    <location>
        <begin position="24"/>
        <end position="37"/>
    </location>
</feature>
<proteinExistence type="predicted"/>
<name>A0AAV9Y203_9CRYT</name>
<dbReference type="AlphaFoldDB" id="A0AAV9Y203"/>
<accession>A0AAV9Y203</accession>
<reference evidence="2 3" key="1">
    <citation type="submission" date="2023-10" db="EMBL/GenBank/DDBJ databases">
        <title>Comparative genomics analysis reveals potential genetic determinants of host preference in Cryptosporidium xiaoi.</title>
        <authorList>
            <person name="Xiao L."/>
            <person name="Li J."/>
        </authorList>
    </citation>
    <scope>NUCLEOTIDE SEQUENCE [LARGE SCALE GENOMIC DNA]</scope>
    <source>
        <strain evidence="2 3">52996</strain>
    </source>
</reference>